<feature type="compositionally biased region" description="Low complexity" evidence="1">
    <location>
        <begin position="14"/>
        <end position="24"/>
    </location>
</feature>
<reference evidence="2 3" key="1">
    <citation type="journal article" date="2023" name="Life. Sci Alliance">
        <title>Evolutionary insights into 3D genome organization and epigenetic landscape of Vigna mungo.</title>
        <authorList>
            <person name="Junaid A."/>
            <person name="Singh B."/>
            <person name="Bhatia S."/>
        </authorList>
    </citation>
    <scope>NUCLEOTIDE SEQUENCE [LARGE SCALE GENOMIC DNA]</scope>
    <source>
        <strain evidence="2">Urdbean</strain>
    </source>
</reference>
<evidence type="ECO:0000313" key="3">
    <source>
        <dbReference type="Proteomes" id="UP001374535"/>
    </source>
</evidence>
<keyword evidence="3" id="KW-1185">Reference proteome</keyword>
<sequence>MYALLMENAAEGGSEAGCSGAAPGVWPDGPGAGGDEMFGLGACAGGEEIGGEVEGDGVGVGVGGAGAGAGTAAGGGVFAVGDGVGADVGGDGVADGGWVGAGPGACAKHAVAKSPNTTKTLTAE</sequence>
<evidence type="ECO:0000313" key="2">
    <source>
        <dbReference type="EMBL" id="WVZ26424.1"/>
    </source>
</evidence>
<accession>A0AAQ3SBM7</accession>
<organism evidence="2 3">
    <name type="scientific">Vigna mungo</name>
    <name type="common">Black gram</name>
    <name type="synonym">Phaseolus mungo</name>
    <dbReference type="NCBI Taxonomy" id="3915"/>
    <lineage>
        <taxon>Eukaryota</taxon>
        <taxon>Viridiplantae</taxon>
        <taxon>Streptophyta</taxon>
        <taxon>Embryophyta</taxon>
        <taxon>Tracheophyta</taxon>
        <taxon>Spermatophyta</taxon>
        <taxon>Magnoliopsida</taxon>
        <taxon>eudicotyledons</taxon>
        <taxon>Gunneridae</taxon>
        <taxon>Pentapetalae</taxon>
        <taxon>rosids</taxon>
        <taxon>fabids</taxon>
        <taxon>Fabales</taxon>
        <taxon>Fabaceae</taxon>
        <taxon>Papilionoideae</taxon>
        <taxon>50 kb inversion clade</taxon>
        <taxon>NPAAA clade</taxon>
        <taxon>indigoferoid/millettioid clade</taxon>
        <taxon>Phaseoleae</taxon>
        <taxon>Vigna</taxon>
    </lineage>
</organism>
<feature type="region of interest" description="Disordered" evidence="1">
    <location>
        <begin position="14"/>
        <end position="33"/>
    </location>
</feature>
<dbReference type="Proteomes" id="UP001374535">
    <property type="component" value="Chromosome 1"/>
</dbReference>
<protein>
    <submittedName>
        <fullName evidence="2">Uncharacterized protein</fullName>
    </submittedName>
</protein>
<dbReference type="AlphaFoldDB" id="A0AAQ3SBM7"/>
<name>A0AAQ3SBM7_VIGMU</name>
<evidence type="ECO:0000256" key="1">
    <source>
        <dbReference type="SAM" id="MobiDB-lite"/>
    </source>
</evidence>
<proteinExistence type="predicted"/>
<gene>
    <name evidence="2" type="ORF">V8G54_004968</name>
</gene>
<dbReference type="EMBL" id="CP144700">
    <property type="protein sequence ID" value="WVZ26424.1"/>
    <property type="molecule type" value="Genomic_DNA"/>
</dbReference>